<dbReference type="SUPFAM" id="SSF53613">
    <property type="entry name" value="Ribokinase-like"/>
    <property type="match status" value="1"/>
</dbReference>
<keyword evidence="8 17" id="KW-0521">NADP</keyword>
<feature type="binding site" evidence="17">
    <location>
        <position position="431"/>
    </location>
    <ligand>
        <name>AMP</name>
        <dbReference type="ChEBI" id="CHEBI:456215"/>
    </ligand>
</feature>
<dbReference type="InterPro" id="IPR030677">
    <property type="entry name" value="Nnr"/>
</dbReference>
<keyword evidence="7 17" id="KW-0067">ATP-binding</keyword>
<comment type="similarity">
    <text evidence="17">Belongs to the NnrD/CARKD family.</text>
</comment>
<dbReference type="Pfam" id="PF03853">
    <property type="entry name" value="YjeF_N"/>
    <property type="match status" value="1"/>
</dbReference>
<dbReference type="GO" id="GO:0046872">
    <property type="term" value="F:metal ion binding"/>
    <property type="evidence" value="ECO:0007669"/>
    <property type="project" value="UniProtKB-UniRule"/>
</dbReference>
<comment type="caution">
    <text evidence="17">Lacks conserved residue(s) required for the propagation of feature annotation.</text>
</comment>
<keyword evidence="23" id="KW-1185">Reference proteome</keyword>
<evidence type="ECO:0000256" key="5">
    <source>
        <dbReference type="ARBA" id="ARBA00022723"/>
    </source>
</evidence>
<evidence type="ECO:0000256" key="8">
    <source>
        <dbReference type="ARBA" id="ARBA00022857"/>
    </source>
</evidence>
<feature type="domain" description="YjeF N-terminal" evidence="21">
    <location>
        <begin position="11"/>
        <end position="208"/>
    </location>
</feature>
<dbReference type="NCBIfam" id="TIGR00196">
    <property type="entry name" value="yjeF_cterm"/>
    <property type="match status" value="1"/>
</dbReference>
<sequence>MVQELLTPREMARADQLAVASGVPSLTLMENAGQAIAFEVVSHLPLQPVLVLCGPGNNGGDGFVAARLLEERGWPVRVALLGEKADLKGDAALVARRWTGPIEQARPEICMDFGVIVDGLFGAGLSRDVDGLAAEIVRAANNSAAEIVAIDVPSGVDGATGQIRGVAMEAAFTVTFFRCKPGHLLQPGAALCGKVLLADIGIPDAVIDEIEPLAFENERLLWTLPRRRVDDHKFSSGHCLVISGDALHTGAARLSALGAARIGAGLVTLGGARDALLVHAAHLTAIMLAECDRPDDLRPLLDRRKINAIVIGPAAGVSEDTRQLVLEALASEASIVLDADAISTFAQEPDALFAAIKARKNPNVVLTPHHGEFSRLFGEIAGCKLDRAQAAAKRSGAVVLYKGADTVIARPDGYVAINGSGSPNLATAGSGDVLAGMIGGLMAQGMNAFDGACAAAYIHGLAGRRYGKPGLIADDLPGILPDILFELSI</sequence>
<evidence type="ECO:0000256" key="11">
    <source>
        <dbReference type="ARBA" id="ARBA00023235"/>
    </source>
</evidence>
<dbReference type="HAMAP" id="MF_01966">
    <property type="entry name" value="NADHX_epimerase"/>
    <property type="match status" value="1"/>
</dbReference>
<comment type="function">
    <text evidence="18">Catalyzes the epimerization of the S- and R-forms of NAD(P)HX, a damaged form of NAD(P)H that is a result of enzymatic or heat-dependent hydration. This is a prerequisite for the S-specific NAD(P)H-hydrate dehydratase to allow the repair of both epimers of NAD(P)HX.</text>
</comment>
<dbReference type="PROSITE" id="PS51385">
    <property type="entry name" value="YJEF_N"/>
    <property type="match status" value="1"/>
</dbReference>
<feature type="binding site" evidence="17">
    <location>
        <position position="432"/>
    </location>
    <ligand>
        <name>(6S)-NADPHX</name>
        <dbReference type="ChEBI" id="CHEBI:64076"/>
    </ligand>
</feature>
<comment type="caution">
    <text evidence="22">The sequence shown here is derived from an EMBL/GenBank/DDBJ whole genome shotgun (WGS) entry which is preliminary data.</text>
</comment>
<dbReference type="Gene3D" id="3.40.1190.20">
    <property type="match status" value="1"/>
</dbReference>
<evidence type="ECO:0000313" key="23">
    <source>
        <dbReference type="Proteomes" id="UP000596977"/>
    </source>
</evidence>
<keyword evidence="10 17" id="KW-0520">NAD</keyword>
<accession>A0A916RKV1</accession>
<feature type="binding site" evidence="18">
    <location>
        <position position="58"/>
    </location>
    <ligand>
        <name>K(+)</name>
        <dbReference type="ChEBI" id="CHEBI:29103"/>
    </ligand>
</feature>
<evidence type="ECO:0000256" key="7">
    <source>
        <dbReference type="ARBA" id="ARBA00022840"/>
    </source>
</evidence>
<dbReference type="InterPro" id="IPR036652">
    <property type="entry name" value="YjeF_N_dom_sf"/>
</dbReference>
<keyword evidence="5 18" id="KW-0479">Metal-binding</keyword>
<dbReference type="RefSeq" id="WP_244640863.1">
    <property type="nucleotide sequence ID" value="NZ_BMKB01000006.1"/>
</dbReference>
<dbReference type="HAMAP" id="MF_01965">
    <property type="entry name" value="NADHX_dehydratase"/>
    <property type="match status" value="1"/>
</dbReference>
<feature type="domain" description="YjeF C-terminal" evidence="20">
    <location>
        <begin position="216"/>
        <end position="487"/>
    </location>
</feature>
<comment type="function">
    <text evidence="17">Catalyzes the dehydration of the S-form of NAD(P)HX at the expense of ADP, which is converted to AMP. Together with NAD(P)HX epimerase, which catalyzes the epimerization of the S- and R-forms, the enzyme allows the repair of both epimers of NAD(P)HX, a damaged form of NAD(P)H that is a result of enzymatic or heat-dependent hydration.</text>
</comment>
<comment type="similarity">
    <text evidence="4 19">In the C-terminal section; belongs to the NnrD/CARKD family.</text>
</comment>
<keyword evidence="9 18" id="KW-0630">Potassium</keyword>
<dbReference type="PANTHER" id="PTHR12592:SF0">
    <property type="entry name" value="ATP-DEPENDENT (S)-NAD(P)H-HYDRATE DEHYDRATASE"/>
    <property type="match status" value="1"/>
</dbReference>
<dbReference type="InterPro" id="IPR004443">
    <property type="entry name" value="YjeF_N_dom"/>
</dbReference>
<evidence type="ECO:0000313" key="22">
    <source>
        <dbReference type="EMBL" id="GGA59865.1"/>
    </source>
</evidence>
<evidence type="ECO:0000256" key="12">
    <source>
        <dbReference type="ARBA" id="ARBA00023239"/>
    </source>
</evidence>
<dbReference type="PIRSF" id="PIRSF017184">
    <property type="entry name" value="Nnr"/>
    <property type="match status" value="1"/>
</dbReference>
<evidence type="ECO:0000256" key="19">
    <source>
        <dbReference type="PIRNR" id="PIRNR017184"/>
    </source>
</evidence>
<evidence type="ECO:0000259" key="20">
    <source>
        <dbReference type="PROSITE" id="PS51383"/>
    </source>
</evidence>
<feature type="binding site" evidence="18">
    <location>
        <position position="151"/>
    </location>
    <ligand>
        <name>(6S)-NADPHX</name>
        <dbReference type="ChEBI" id="CHEBI:64076"/>
    </ligand>
</feature>
<feature type="binding site" evidence="18">
    <location>
        <begin position="57"/>
        <end position="61"/>
    </location>
    <ligand>
        <name>(6S)-NADPHX</name>
        <dbReference type="ChEBI" id="CHEBI:64076"/>
    </ligand>
</feature>
<evidence type="ECO:0000259" key="21">
    <source>
        <dbReference type="PROSITE" id="PS51385"/>
    </source>
</evidence>
<comment type="cofactor">
    <cofactor evidence="18 19">
        <name>K(+)</name>
        <dbReference type="ChEBI" id="CHEBI:29103"/>
    </cofactor>
    <text evidence="18 19">Binds 1 potassium ion per subunit.</text>
</comment>
<feature type="binding site" evidence="18">
    <location>
        <position position="154"/>
    </location>
    <ligand>
        <name>K(+)</name>
        <dbReference type="ChEBI" id="CHEBI:29103"/>
    </ligand>
</feature>
<dbReference type="EMBL" id="BMKB01000006">
    <property type="protein sequence ID" value="GGA59865.1"/>
    <property type="molecule type" value="Genomic_DNA"/>
</dbReference>
<dbReference type="GO" id="GO:0005524">
    <property type="term" value="F:ATP binding"/>
    <property type="evidence" value="ECO:0007669"/>
    <property type="project" value="UniProtKB-UniRule"/>
</dbReference>
<dbReference type="PROSITE" id="PS51383">
    <property type="entry name" value="YJEF_C_3"/>
    <property type="match status" value="1"/>
</dbReference>
<evidence type="ECO:0000256" key="3">
    <source>
        <dbReference type="ARBA" id="ARBA00006001"/>
    </source>
</evidence>
<feature type="binding site" evidence="17">
    <location>
        <position position="369"/>
    </location>
    <ligand>
        <name>(6S)-NADPHX</name>
        <dbReference type="ChEBI" id="CHEBI:64076"/>
    </ligand>
</feature>
<dbReference type="GO" id="GO:0052855">
    <property type="term" value="F:ADP-dependent NAD(P)H-hydrate dehydratase activity"/>
    <property type="evidence" value="ECO:0007669"/>
    <property type="project" value="UniProtKB-UniRule"/>
</dbReference>
<name>A0A916RKV1_9HYPH</name>
<evidence type="ECO:0000256" key="18">
    <source>
        <dbReference type="HAMAP-Rule" id="MF_01966"/>
    </source>
</evidence>
<comment type="function">
    <text evidence="14 19">Bifunctional enzyme that catalyzes the epimerization of the S- and R-forms of NAD(P)HX and the dehydration of the S-form of NAD(P)HX at the expense of ADP, which is converted to AMP. This allows the repair of both epimers of NAD(P)HX, a damaged form of NAD(P)H that is a result of enzymatic or heat-dependent hydration.</text>
</comment>
<dbReference type="CDD" id="cd01171">
    <property type="entry name" value="YXKO-related"/>
    <property type="match status" value="1"/>
</dbReference>
<feature type="binding site" evidence="17">
    <location>
        <begin position="402"/>
        <end position="406"/>
    </location>
    <ligand>
        <name>AMP</name>
        <dbReference type="ChEBI" id="CHEBI:456215"/>
    </ligand>
</feature>
<comment type="cofactor">
    <cofactor evidence="17">
        <name>Mg(2+)</name>
        <dbReference type="ChEBI" id="CHEBI:18420"/>
    </cofactor>
</comment>
<dbReference type="SUPFAM" id="SSF64153">
    <property type="entry name" value="YjeF N-terminal domain-like"/>
    <property type="match status" value="1"/>
</dbReference>
<dbReference type="PROSITE" id="PS01050">
    <property type="entry name" value="YJEF_C_2"/>
    <property type="match status" value="1"/>
</dbReference>
<feature type="binding site" evidence="17">
    <location>
        <position position="251"/>
    </location>
    <ligand>
        <name>(6S)-NADPHX</name>
        <dbReference type="ChEBI" id="CHEBI:64076"/>
    </ligand>
</feature>
<comment type="similarity">
    <text evidence="3 19">In the N-terminal section; belongs to the NnrE/AIBP family.</text>
</comment>
<feature type="binding site" evidence="18">
    <location>
        <position position="118"/>
    </location>
    <ligand>
        <name>K(+)</name>
        <dbReference type="ChEBI" id="CHEBI:29103"/>
    </ligand>
</feature>
<comment type="similarity">
    <text evidence="18">Belongs to the NnrE/AIBP family.</text>
</comment>
<dbReference type="Gene3D" id="3.40.50.10260">
    <property type="entry name" value="YjeF N-terminal domain"/>
    <property type="match status" value="1"/>
</dbReference>
<evidence type="ECO:0000256" key="13">
    <source>
        <dbReference type="ARBA" id="ARBA00023268"/>
    </source>
</evidence>
<dbReference type="AlphaFoldDB" id="A0A916RKV1"/>
<feature type="binding site" evidence="18">
    <location>
        <begin position="122"/>
        <end position="128"/>
    </location>
    <ligand>
        <name>(6S)-NADPHX</name>
        <dbReference type="ChEBI" id="CHEBI:64076"/>
    </ligand>
</feature>
<evidence type="ECO:0000256" key="16">
    <source>
        <dbReference type="ARBA" id="ARBA00049209"/>
    </source>
</evidence>
<dbReference type="InterPro" id="IPR000631">
    <property type="entry name" value="CARKD"/>
</dbReference>
<comment type="catalytic activity">
    <reaction evidence="2 18 19">
        <text>(6R)-NADPHX = (6S)-NADPHX</text>
        <dbReference type="Rhea" id="RHEA:32227"/>
        <dbReference type="ChEBI" id="CHEBI:64076"/>
        <dbReference type="ChEBI" id="CHEBI:64077"/>
        <dbReference type="EC" id="5.1.99.6"/>
    </reaction>
</comment>
<dbReference type="Proteomes" id="UP000596977">
    <property type="component" value="Unassembled WGS sequence"/>
</dbReference>
<evidence type="ECO:0000256" key="17">
    <source>
        <dbReference type="HAMAP-Rule" id="MF_01965"/>
    </source>
</evidence>
<evidence type="ECO:0000256" key="15">
    <source>
        <dbReference type="ARBA" id="ARBA00048238"/>
    </source>
</evidence>
<comment type="catalytic activity">
    <reaction evidence="16 17 19">
        <text>(6S)-NADPHX + ADP = AMP + phosphate + NADPH + H(+)</text>
        <dbReference type="Rhea" id="RHEA:32235"/>
        <dbReference type="ChEBI" id="CHEBI:15378"/>
        <dbReference type="ChEBI" id="CHEBI:43474"/>
        <dbReference type="ChEBI" id="CHEBI:57783"/>
        <dbReference type="ChEBI" id="CHEBI:64076"/>
        <dbReference type="ChEBI" id="CHEBI:456215"/>
        <dbReference type="ChEBI" id="CHEBI:456216"/>
        <dbReference type="EC" id="4.2.1.136"/>
    </reaction>
</comment>
<evidence type="ECO:0000256" key="9">
    <source>
        <dbReference type="ARBA" id="ARBA00022958"/>
    </source>
</evidence>
<evidence type="ECO:0000256" key="2">
    <source>
        <dbReference type="ARBA" id="ARBA00000909"/>
    </source>
</evidence>
<keyword evidence="6 17" id="KW-0547">Nucleotide-binding</keyword>
<keyword evidence="12 17" id="KW-0456">Lyase</keyword>
<comment type="catalytic activity">
    <reaction evidence="15 17 19">
        <text>(6S)-NADHX + ADP = AMP + phosphate + NADH + H(+)</text>
        <dbReference type="Rhea" id="RHEA:32223"/>
        <dbReference type="ChEBI" id="CHEBI:15378"/>
        <dbReference type="ChEBI" id="CHEBI:43474"/>
        <dbReference type="ChEBI" id="CHEBI:57945"/>
        <dbReference type="ChEBI" id="CHEBI:64074"/>
        <dbReference type="ChEBI" id="CHEBI:456215"/>
        <dbReference type="ChEBI" id="CHEBI:456216"/>
        <dbReference type="EC" id="4.2.1.136"/>
    </reaction>
</comment>
<evidence type="ECO:0000256" key="1">
    <source>
        <dbReference type="ARBA" id="ARBA00000013"/>
    </source>
</evidence>
<comment type="catalytic activity">
    <reaction evidence="1 18 19">
        <text>(6R)-NADHX = (6S)-NADHX</text>
        <dbReference type="Rhea" id="RHEA:32215"/>
        <dbReference type="ChEBI" id="CHEBI:64074"/>
        <dbReference type="ChEBI" id="CHEBI:64075"/>
        <dbReference type="EC" id="5.1.99.6"/>
    </reaction>
</comment>
<reference evidence="22 23" key="1">
    <citation type="journal article" date="2014" name="Int. J. Syst. Evol. Microbiol.">
        <title>Complete genome sequence of Corynebacterium casei LMG S-19264T (=DSM 44701T), isolated from a smear-ripened cheese.</title>
        <authorList>
            <consortium name="US DOE Joint Genome Institute (JGI-PGF)"/>
            <person name="Walter F."/>
            <person name="Albersmeier A."/>
            <person name="Kalinowski J."/>
            <person name="Ruckert C."/>
        </authorList>
    </citation>
    <scope>NUCLEOTIDE SEQUENCE [LARGE SCALE GENOMIC DNA]</scope>
    <source>
        <strain evidence="22 23">CGMCC 1.15896</strain>
    </source>
</reference>
<evidence type="ECO:0000256" key="14">
    <source>
        <dbReference type="ARBA" id="ARBA00025153"/>
    </source>
</evidence>
<keyword evidence="13" id="KW-0511">Multifunctional enzyme</keyword>
<evidence type="ECO:0000256" key="10">
    <source>
        <dbReference type="ARBA" id="ARBA00023027"/>
    </source>
</evidence>
<dbReference type="Pfam" id="PF01256">
    <property type="entry name" value="Carb_kinase"/>
    <property type="match status" value="1"/>
</dbReference>
<dbReference type="EC" id="5.1.99.6" evidence="19"/>
<dbReference type="NCBIfam" id="TIGR00197">
    <property type="entry name" value="yjeF_nterm"/>
    <property type="match status" value="1"/>
</dbReference>
<dbReference type="GO" id="GO:0052856">
    <property type="term" value="F:NAD(P)HX epimerase activity"/>
    <property type="evidence" value="ECO:0007669"/>
    <property type="project" value="UniProtKB-UniRule"/>
</dbReference>
<comment type="subunit">
    <text evidence="17">Homotetramer.</text>
</comment>
<dbReference type="GO" id="GO:0046496">
    <property type="term" value="P:nicotinamide nucleotide metabolic process"/>
    <property type="evidence" value="ECO:0007669"/>
    <property type="project" value="UniProtKB-UniRule"/>
</dbReference>
<keyword evidence="11 18" id="KW-0413">Isomerase</keyword>
<dbReference type="PANTHER" id="PTHR12592">
    <property type="entry name" value="ATP-DEPENDENT (S)-NAD(P)H-HYDRATE DEHYDRATASE FAMILY MEMBER"/>
    <property type="match status" value="1"/>
</dbReference>
<gene>
    <name evidence="17" type="primary">nnrD</name>
    <name evidence="18" type="synonym">nnrE</name>
    <name evidence="22" type="ORF">GCM10011499_32570</name>
</gene>
<dbReference type="InterPro" id="IPR017953">
    <property type="entry name" value="Carbohydrate_kinase_pred_CS"/>
</dbReference>
<evidence type="ECO:0000256" key="6">
    <source>
        <dbReference type="ARBA" id="ARBA00022741"/>
    </source>
</evidence>
<dbReference type="GO" id="GO:0110051">
    <property type="term" value="P:metabolite repair"/>
    <property type="evidence" value="ECO:0007669"/>
    <property type="project" value="TreeGrafter"/>
</dbReference>
<dbReference type="InterPro" id="IPR029056">
    <property type="entry name" value="Ribokinase-like"/>
</dbReference>
<organism evidence="22 23">
    <name type="scientific">Pelagibacterium lentulum</name>
    <dbReference type="NCBI Taxonomy" id="2029865"/>
    <lineage>
        <taxon>Bacteria</taxon>
        <taxon>Pseudomonadati</taxon>
        <taxon>Pseudomonadota</taxon>
        <taxon>Alphaproteobacteria</taxon>
        <taxon>Hyphomicrobiales</taxon>
        <taxon>Devosiaceae</taxon>
        <taxon>Pelagibacterium</taxon>
    </lineage>
</organism>
<proteinExistence type="inferred from homology"/>
<evidence type="ECO:0000256" key="4">
    <source>
        <dbReference type="ARBA" id="ARBA00009524"/>
    </source>
</evidence>
<protein>
    <recommendedName>
        <fullName evidence="19">Bifunctional NAD(P)H-hydrate repair enzyme</fullName>
    </recommendedName>
    <alternativeName>
        <fullName evidence="19">Nicotinamide nucleotide repair protein</fullName>
    </alternativeName>
    <domain>
        <recommendedName>
            <fullName evidence="19">ADP-dependent (S)-NAD(P)H-hydrate dehydratase</fullName>
            <ecNumber evidence="19">4.2.1.136</ecNumber>
        </recommendedName>
        <alternativeName>
            <fullName evidence="19">ADP-dependent NAD(P)HX dehydratase</fullName>
        </alternativeName>
    </domain>
    <domain>
        <recommendedName>
            <fullName evidence="19">NAD(P)H-hydrate epimerase</fullName>
            <ecNumber evidence="19">5.1.99.6</ecNumber>
        </recommendedName>
    </domain>
</protein>
<dbReference type="EC" id="4.2.1.136" evidence="19"/>